<dbReference type="PANTHER" id="PTHR33406:SF6">
    <property type="entry name" value="MEMBRANE PROTEIN YDGH-RELATED"/>
    <property type="match status" value="1"/>
</dbReference>
<dbReference type="EMBL" id="CP001736">
    <property type="protein sequence ID" value="ADB33475.1"/>
    <property type="molecule type" value="Genomic_DNA"/>
</dbReference>
<feature type="transmembrane region" description="Helical" evidence="7">
    <location>
        <begin position="278"/>
        <end position="297"/>
    </location>
</feature>
<evidence type="ECO:0000256" key="6">
    <source>
        <dbReference type="ARBA" id="ARBA00023136"/>
    </source>
</evidence>
<sequence length="679" mass="70355">MSGTRSVLRSRRSAALVLLGAFAVAVLVLLLPTATPAEPRSATGLSTSAESARVEQLRESLPKADETAALIVFSRPGDGRLSEADRGAVQQVAQSLRPLAPGGQVAPVQFAENGQVALVVLPLPAADEAETERQIDDLRGKVRESLPSGVDVQVTGPPAFTTDLTRVFDGADIRLLVVTAAVVALLLLLTYRSPGLVLVPLIVVALTEQVTTALSEQALAALGLPAGGQVTGITSVLVFGATTDYALLLIARYREQLRATDDALAALRTAVGRVAEPVLASGGTVIGALAILLLASTETLRGIAVSCIIGIALAMCAGLLVLPAALAVFGRGIFWPFVPRVGDAARDGKIWGRLGGVVARRPVLVLVASTIVLAGCAAGTVGVRTGLAQNEQFRVEPESVRGAKVLAAAFPAGTTEPVRVIGPTGQSAEITELVQDVDGVASVRPGSRSDQLAQFDVVLTSEPGSAESFDALRALRSQLDAVSPDVLVGGGAAESLDLRTADRRDQLIVIPLVLLLVGLVLVAVLRSLLAPFLLLLTVVASFFASFGASWLIFDRVLGFPALDGSVLLLSFLFLVALGVDYNIFLSTRAREEARTAGTRAGMRTALAVTGGVITSAGLLLAAVFAVLGVLPLITLTQVGVIVCVGVLLDTLLVRTVVVPALAFLLGDRFWWPGRPVVGH</sequence>
<gene>
    <name evidence="9" type="ordered locus">Kfla_4444</name>
</gene>
<dbReference type="Pfam" id="PF03176">
    <property type="entry name" value="MMPL"/>
    <property type="match status" value="2"/>
</dbReference>
<dbReference type="KEGG" id="kfl:Kfla_4444"/>
<dbReference type="STRING" id="479435.Kfla_4444"/>
<dbReference type="PROSITE" id="PS50156">
    <property type="entry name" value="SSD"/>
    <property type="match status" value="1"/>
</dbReference>
<evidence type="ECO:0000256" key="1">
    <source>
        <dbReference type="ARBA" id="ARBA00004651"/>
    </source>
</evidence>
<feature type="transmembrane region" description="Helical" evidence="7">
    <location>
        <begin position="639"/>
        <end position="665"/>
    </location>
</feature>
<feature type="transmembrane region" description="Helical" evidence="7">
    <location>
        <begin position="507"/>
        <end position="525"/>
    </location>
</feature>
<keyword evidence="10" id="KW-1185">Reference proteome</keyword>
<dbReference type="Gene3D" id="1.20.1640.10">
    <property type="entry name" value="Multidrug efflux transporter AcrB transmembrane domain"/>
    <property type="match status" value="2"/>
</dbReference>
<feature type="transmembrane region" description="Helical" evidence="7">
    <location>
        <begin position="173"/>
        <end position="189"/>
    </location>
</feature>
<dbReference type="OrthoDB" id="2365435at2"/>
<feature type="transmembrane region" description="Helical" evidence="7">
    <location>
        <begin position="565"/>
        <end position="584"/>
    </location>
</feature>
<dbReference type="AlphaFoldDB" id="D2PWK6"/>
<keyword evidence="5 7" id="KW-1133">Transmembrane helix</keyword>
<dbReference type="InterPro" id="IPR004869">
    <property type="entry name" value="MMPL_dom"/>
</dbReference>
<keyword evidence="4 7" id="KW-0812">Transmembrane</keyword>
<evidence type="ECO:0000256" key="2">
    <source>
        <dbReference type="ARBA" id="ARBA00010157"/>
    </source>
</evidence>
<proteinExistence type="inferred from homology"/>
<reference evidence="10" key="1">
    <citation type="submission" date="2009-09" db="EMBL/GenBank/DDBJ databases">
        <title>The complete genome of Kribbella flavida DSM 17836.</title>
        <authorList>
            <consortium name="US DOE Joint Genome Institute (JGI-PGF)"/>
            <person name="Lucas S."/>
            <person name="Copeland A."/>
            <person name="Lapidus A."/>
            <person name="Glavina del Rio T."/>
            <person name="Dalin E."/>
            <person name="Tice H."/>
            <person name="Bruce D."/>
            <person name="Goodwin L."/>
            <person name="Pitluck S."/>
            <person name="Kyrpides N."/>
            <person name="Mavromatis K."/>
            <person name="Ivanova N."/>
            <person name="Saunders E."/>
            <person name="Brettin T."/>
            <person name="Detter J.C."/>
            <person name="Han C."/>
            <person name="Larimer F."/>
            <person name="Land M."/>
            <person name="Hauser L."/>
            <person name="Markowitz V."/>
            <person name="Cheng J.-F."/>
            <person name="Hugenholtz P."/>
            <person name="Woyke T."/>
            <person name="Wu D."/>
            <person name="Pukall R."/>
            <person name="Klenk H.-P."/>
            <person name="Eisen J.A."/>
        </authorList>
    </citation>
    <scope>NUCLEOTIDE SEQUENCE [LARGE SCALE GENOMIC DNA]</scope>
    <source>
        <strain evidence="10">DSM 17836 / JCM 10339 / NBRC 14399</strain>
    </source>
</reference>
<feature type="transmembrane region" description="Helical" evidence="7">
    <location>
        <begin position="363"/>
        <end position="383"/>
    </location>
</feature>
<name>D2PWK6_KRIFD</name>
<feature type="transmembrane region" description="Helical" evidence="7">
    <location>
        <begin position="226"/>
        <end position="250"/>
    </location>
</feature>
<feature type="transmembrane region" description="Helical" evidence="7">
    <location>
        <begin position="303"/>
        <end position="330"/>
    </location>
</feature>
<feature type="transmembrane region" description="Helical" evidence="7">
    <location>
        <begin position="532"/>
        <end position="553"/>
    </location>
</feature>
<dbReference type="InterPro" id="IPR050545">
    <property type="entry name" value="Mycobact_MmpL"/>
</dbReference>
<keyword evidence="6 7" id="KW-0472">Membrane</keyword>
<dbReference type="HOGENOM" id="CLU_005108_4_1_11"/>
<evidence type="ECO:0000256" key="3">
    <source>
        <dbReference type="ARBA" id="ARBA00022475"/>
    </source>
</evidence>
<evidence type="ECO:0000256" key="4">
    <source>
        <dbReference type="ARBA" id="ARBA00022692"/>
    </source>
</evidence>
<dbReference type="RefSeq" id="WP_012922029.1">
    <property type="nucleotide sequence ID" value="NC_013729.1"/>
</dbReference>
<evidence type="ECO:0000256" key="7">
    <source>
        <dbReference type="SAM" id="Phobius"/>
    </source>
</evidence>
<comment type="similarity">
    <text evidence="2">Belongs to the resistance-nodulation-cell division (RND) (TC 2.A.6) family. MmpL subfamily.</text>
</comment>
<evidence type="ECO:0000259" key="8">
    <source>
        <dbReference type="PROSITE" id="PS50156"/>
    </source>
</evidence>
<dbReference type="SUPFAM" id="SSF82866">
    <property type="entry name" value="Multidrug efflux transporter AcrB transmembrane domain"/>
    <property type="match status" value="2"/>
</dbReference>
<comment type="subcellular location">
    <subcellularLocation>
        <location evidence="1">Cell membrane</location>
        <topology evidence="1">Multi-pass membrane protein</topology>
    </subcellularLocation>
</comment>
<evidence type="ECO:0000313" key="9">
    <source>
        <dbReference type="EMBL" id="ADB33475.1"/>
    </source>
</evidence>
<dbReference type="eggNOG" id="COG2409">
    <property type="taxonomic scope" value="Bacteria"/>
</dbReference>
<evidence type="ECO:0000313" key="10">
    <source>
        <dbReference type="Proteomes" id="UP000007967"/>
    </source>
</evidence>
<organism evidence="9 10">
    <name type="scientific">Kribbella flavida (strain DSM 17836 / JCM 10339 / NBRC 14399)</name>
    <dbReference type="NCBI Taxonomy" id="479435"/>
    <lineage>
        <taxon>Bacteria</taxon>
        <taxon>Bacillati</taxon>
        <taxon>Actinomycetota</taxon>
        <taxon>Actinomycetes</taxon>
        <taxon>Propionibacteriales</taxon>
        <taxon>Kribbellaceae</taxon>
        <taxon>Kribbella</taxon>
    </lineage>
</organism>
<feature type="domain" description="SSD" evidence="8">
    <location>
        <begin position="535"/>
        <end position="663"/>
    </location>
</feature>
<feature type="transmembrane region" description="Helical" evidence="7">
    <location>
        <begin position="605"/>
        <end position="633"/>
    </location>
</feature>
<dbReference type="GO" id="GO:0005886">
    <property type="term" value="C:plasma membrane"/>
    <property type="evidence" value="ECO:0007669"/>
    <property type="project" value="UniProtKB-SubCell"/>
</dbReference>
<dbReference type="PANTHER" id="PTHR33406">
    <property type="entry name" value="MEMBRANE PROTEIN MJ1562-RELATED"/>
    <property type="match status" value="1"/>
</dbReference>
<reference evidence="9 10" key="2">
    <citation type="journal article" date="2010" name="Stand. Genomic Sci.">
        <title>Complete genome sequence of Kribbella flavida type strain (IFO 14399).</title>
        <authorList>
            <person name="Pukall R."/>
            <person name="Lapidus A."/>
            <person name="Glavina Del Rio T."/>
            <person name="Copeland A."/>
            <person name="Tice H."/>
            <person name="Cheng J.-F."/>
            <person name="Lucas S."/>
            <person name="Chen F."/>
            <person name="Nolan M."/>
            <person name="LaButti K."/>
            <person name="Pati A."/>
            <person name="Ivanova N."/>
            <person name="Mavrommatis K."/>
            <person name="Mikhailova N."/>
            <person name="Pitluck S."/>
            <person name="Bruce D."/>
            <person name="Goodwin L."/>
            <person name="Land M."/>
            <person name="Hauser L."/>
            <person name="Chang Y.-J."/>
            <person name="Jeffries C.D."/>
            <person name="Chen A."/>
            <person name="Palaniappan K."/>
            <person name="Chain P."/>
            <person name="Rohde M."/>
            <person name="Goeker M."/>
            <person name="Bristow J."/>
            <person name="Eisen J.A."/>
            <person name="Markowitz V."/>
            <person name="Hugenholtz P."/>
            <person name="Kyrpides N.C."/>
            <person name="Klenk H.-P."/>
            <person name="Brettin T."/>
        </authorList>
    </citation>
    <scope>NUCLEOTIDE SEQUENCE [LARGE SCALE GENOMIC DNA]</scope>
    <source>
        <strain evidence="10">DSM 17836 / JCM 10339 / NBRC 14399</strain>
    </source>
</reference>
<accession>D2PWK6</accession>
<evidence type="ECO:0000256" key="5">
    <source>
        <dbReference type="ARBA" id="ARBA00022989"/>
    </source>
</evidence>
<dbReference type="InterPro" id="IPR000731">
    <property type="entry name" value="SSD"/>
</dbReference>
<dbReference type="Proteomes" id="UP000007967">
    <property type="component" value="Chromosome"/>
</dbReference>
<protein>
    <submittedName>
        <fullName evidence="9">MMPL domain protein</fullName>
    </submittedName>
</protein>
<keyword evidence="3" id="KW-1003">Cell membrane</keyword>
<feature type="transmembrane region" description="Helical" evidence="7">
    <location>
        <begin position="196"/>
        <end position="214"/>
    </location>
</feature>